<protein>
    <submittedName>
        <fullName evidence="1">Uncharacterized protein</fullName>
    </submittedName>
</protein>
<keyword evidence="2" id="KW-1185">Reference proteome</keyword>
<accession>A0A517ZJM3</accession>
<evidence type="ECO:0000313" key="2">
    <source>
        <dbReference type="Proteomes" id="UP000319383"/>
    </source>
</evidence>
<dbReference type="EMBL" id="CP036276">
    <property type="protein sequence ID" value="QDU42633.1"/>
    <property type="molecule type" value="Genomic_DNA"/>
</dbReference>
<evidence type="ECO:0000313" key="1">
    <source>
        <dbReference type="EMBL" id="QDU42633.1"/>
    </source>
</evidence>
<dbReference type="Proteomes" id="UP000319383">
    <property type="component" value="Chromosome"/>
</dbReference>
<name>A0A517ZJM3_9PLAN</name>
<gene>
    <name evidence="1" type="ORF">Mal52_11000</name>
</gene>
<proteinExistence type="predicted"/>
<organism evidence="1 2">
    <name type="scientific">Symmachiella dynata</name>
    <dbReference type="NCBI Taxonomy" id="2527995"/>
    <lineage>
        <taxon>Bacteria</taxon>
        <taxon>Pseudomonadati</taxon>
        <taxon>Planctomycetota</taxon>
        <taxon>Planctomycetia</taxon>
        <taxon>Planctomycetales</taxon>
        <taxon>Planctomycetaceae</taxon>
        <taxon>Symmachiella</taxon>
    </lineage>
</organism>
<sequence length="48" mass="5470">MAESHHAGLCQFFLSAMSSFTRDAWSELCAPRLRFDMLPIIPGVVDEW</sequence>
<dbReference type="KEGG" id="sdyn:Mal52_11000"/>
<dbReference type="AlphaFoldDB" id="A0A517ZJM3"/>
<reference evidence="1 2" key="1">
    <citation type="submission" date="2019-02" db="EMBL/GenBank/DDBJ databases">
        <title>Deep-cultivation of Planctomycetes and their phenomic and genomic characterization uncovers novel biology.</title>
        <authorList>
            <person name="Wiegand S."/>
            <person name="Jogler M."/>
            <person name="Boedeker C."/>
            <person name="Pinto D."/>
            <person name="Vollmers J."/>
            <person name="Rivas-Marin E."/>
            <person name="Kohn T."/>
            <person name="Peeters S.H."/>
            <person name="Heuer A."/>
            <person name="Rast P."/>
            <person name="Oberbeckmann S."/>
            <person name="Bunk B."/>
            <person name="Jeske O."/>
            <person name="Meyerdierks A."/>
            <person name="Storesund J.E."/>
            <person name="Kallscheuer N."/>
            <person name="Luecker S."/>
            <person name="Lage O.M."/>
            <person name="Pohl T."/>
            <person name="Merkel B.J."/>
            <person name="Hornburger P."/>
            <person name="Mueller R.-W."/>
            <person name="Bruemmer F."/>
            <person name="Labrenz M."/>
            <person name="Spormann A.M."/>
            <person name="Op den Camp H."/>
            <person name="Overmann J."/>
            <person name="Amann R."/>
            <person name="Jetten M.S.M."/>
            <person name="Mascher T."/>
            <person name="Medema M.H."/>
            <person name="Devos D.P."/>
            <person name="Kaster A.-K."/>
            <person name="Ovreas L."/>
            <person name="Rohde M."/>
            <person name="Galperin M.Y."/>
            <person name="Jogler C."/>
        </authorList>
    </citation>
    <scope>NUCLEOTIDE SEQUENCE [LARGE SCALE GENOMIC DNA]</scope>
    <source>
        <strain evidence="1 2">Mal52</strain>
    </source>
</reference>